<keyword evidence="2" id="KW-0813">Transport</keyword>
<keyword evidence="5" id="KW-0029">Amino-acid transport</keyword>
<dbReference type="SUPFAM" id="SSF52540">
    <property type="entry name" value="P-loop containing nucleoside triphosphate hydrolases"/>
    <property type="match status" value="1"/>
</dbReference>
<name>A0A212JPP7_9BACT</name>
<dbReference type="CDD" id="cd03224">
    <property type="entry name" value="ABC_TM1139_LivF_branched"/>
    <property type="match status" value="1"/>
</dbReference>
<sequence>MLHITGLNQYYGESHILRDVNLEVKAGSCACLMGRNGVGKTTLLQCIMGVLPARSGHILLEGTDLLPLPVERRAALGIGYVPQGRQIFPLLTVRENMELSLPMRKDKAGAIPQFIFDFFPVLGEMMHRRGGDLSGGQQQQLAIARALTLEPRLLILDEPTEGIQPNIVRDIATTIRRLNEEMGLTVLLVEQKVPFARRMADTYMIMDRGHIVSQGGMHGLDDATVKAFLSV</sequence>
<keyword evidence="4 7" id="KW-0067">ATP-binding</keyword>
<dbReference type="AlphaFoldDB" id="A0A212JPP7"/>
<proteinExistence type="inferred from homology"/>
<dbReference type="GO" id="GO:0016887">
    <property type="term" value="F:ATP hydrolysis activity"/>
    <property type="evidence" value="ECO:0007669"/>
    <property type="project" value="InterPro"/>
</dbReference>
<dbReference type="RefSeq" id="WP_227118439.1">
    <property type="nucleotide sequence ID" value="NZ_LT598928.1"/>
</dbReference>
<organism evidence="7">
    <name type="scientific">uncultured Desulfovibrio sp</name>
    <dbReference type="NCBI Taxonomy" id="167968"/>
    <lineage>
        <taxon>Bacteria</taxon>
        <taxon>Pseudomonadati</taxon>
        <taxon>Thermodesulfobacteriota</taxon>
        <taxon>Desulfovibrionia</taxon>
        <taxon>Desulfovibrionales</taxon>
        <taxon>Desulfovibrionaceae</taxon>
        <taxon>Desulfovibrio</taxon>
        <taxon>environmental samples</taxon>
    </lineage>
</organism>
<dbReference type="Pfam" id="PF00005">
    <property type="entry name" value="ABC_tran"/>
    <property type="match status" value="1"/>
</dbReference>
<dbReference type="EMBL" id="FLUP01000001">
    <property type="protein sequence ID" value="SBW01426.1"/>
    <property type="molecule type" value="Genomic_DNA"/>
</dbReference>
<dbReference type="GO" id="GO:0015658">
    <property type="term" value="F:branched-chain amino acid transmembrane transporter activity"/>
    <property type="evidence" value="ECO:0007669"/>
    <property type="project" value="TreeGrafter"/>
</dbReference>
<evidence type="ECO:0000256" key="5">
    <source>
        <dbReference type="ARBA" id="ARBA00022970"/>
    </source>
</evidence>
<evidence type="ECO:0000256" key="1">
    <source>
        <dbReference type="ARBA" id="ARBA00005417"/>
    </source>
</evidence>
<evidence type="ECO:0000256" key="2">
    <source>
        <dbReference type="ARBA" id="ARBA00022448"/>
    </source>
</evidence>
<comment type="similarity">
    <text evidence="1">Belongs to the ABC transporter superfamily.</text>
</comment>
<dbReference type="Gene3D" id="3.40.50.300">
    <property type="entry name" value="P-loop containing nucleotide triphosphate hydrolases"/>
    <property type="match status" value="1"/>
</dbReference>
<dbReference type="PANTHER" id="PTHR43820:SF5">
    <property type="entry name" value="HIGH-AFFINITY BRANCHED-CHAIN AMINO ACID TRANSPORT ATP-BINDING PROTEIN"/>
    <property type="match status" value="1"/>
</dbReference>
<keyword evidence="3" id="KW-0547">Nucleotide-binding</keyword>
<dbReference type="InterPro" id="IPR052156">
    <property type="entry name" value="BCAA_Transport_ATP-bd_LivF"/>
</dbReference>
<dbReference type="SMART" id="SM00382">
    <property type="entry name" value="AAA"/>
    <property type="match status" value="1"/>
</dbReference>
<dbReference type="InterPro" id="IPR003439">
    <property type="entry name" value="ABC_transporter-like_ATP-bd"/>
</dbReference>
<dbReference type="GO" id="GO:0005524">
    <property type="term" value="F:ATP binding"/>
    <property type="evidence" value="ECO:0007669"/>
    <property type="project" value="UniProtKB-KW"/>
</dbReference>
<protein>
    <submittedName>
        <fullName evidence="7">High-affinity branched-chain amino acid transport ATP-binding protein BraG</fullName>
    </submittedName>
</protein>
<dbReference type="InterPro" id="IPR003593">
    <property type="entry name" value="AAA+_ATPase"/>
</dbReference>
<dbReference type="PROSITE" id="PS50893">
    <property type="entry name" value="ABC_TRANSPORTER_2"/>
    <property type="match status" value="1"/>
</dbReference>
<gene>
    <name evidence="7" type="primary">braG</name>
    <name evidence="7" type="ORF">KM92DES2_11496</name>
</gene>
<reference evidence="7" key="1">
    <citation type="submission" date="2016-04" db="EMBL/GenBank/DDBJ databases">
        <authorList>
            <person name="Evans L.H."/>
            <person name="Alamgir A."/>
            <person name="Owens N."/>
            <person name="Weber N.D."/>
            <person name="Virtaneva K."/>
            <person name="Barbian K."/>
            <person name="Babar A."/>
            <person name="Rosenke K."/>
        </authorList>
    </citation>
    <scope>NUCLEOTIDE SEQUENCE</scope>
    <source>
        <strain evidence="7">92-2</strain>
    </source>
</reference>
<evidence type="ECO:0000256" key="3">
    <source>
        <dbReference type="ARBA" id="ARBA00022741"/>
    </source>
</evidence>
<dbReference type="NCBIfam" id="TIGR03410">
    <property type="entry name" value="urea_trans_UrtE"/>
    <property type="match status" value="1"/>
</dbReference>
<accession>A0A212JPP7</accession>
<evidence type="ECO:0000313" key="7">
    <source>
        <dbReference type="EMBL" id="SBW01426.1"/>
    </source>
</evidence>
<evidence type="ECO:0000259" key="6">
    <source>
        <dbReference type="PROSITE" id="PS50893"/>
    </source>
</evidence>
<dbReference type="InterPro" id="IPR027417">
    <property type="entry name" value="P-loop_NTPase"/>
</dbReference>
<dbReference type="GO" id="GO:0015807">
    <property type="term" value="P:L-amino acid transport"/>
    <property type="evidence" value="ECO:0007669"/>
    <property type="project" value="TreeGrafter"/>
</dbReference>
<feature type="domain" description="ABC transporter" evidence="6">
    <location>
        <begin position="2"/>
        <end position="231"/>
    </location>
</feature>
<evidence type="ECO:0000256" key="4">
    <source>
        <dbReference type="ARBA" id="ARBA00022840"/>
    </source>
</evidence>
<dbReference type="PANTHER" id="PTHR43820">
    <property type="entry name" value="HIGH-AFFINITY BRANCHED-CHAIN AMINO ACID TRANSPORT ATP-BINDING PROTEIN LIVF"/>
    <property type="match status" value="1"/>
</dbReference>
<dbReference type="InterPro" id="IPR017780">
    <property type="entry name" value="ABC_transptr_urea_ATP-bd_UrtE"/>
</dbReference>